<dbReference type="InterPro" id="IPR050362">
    <property type="entry name" value="Cation-dep_OMT"/>
</dbReference>
<evidence type="ECO:0000256" key="1">
    <source>
        <dbReference type="ARBA" id="ARBA00022603"/>
    </source>
</evidence>
<evidence type="ECO:0000256" key="3">
    <source>
        <dbReference type="ARBA" id="ARBA00022691"/>
    </source>
</evidence>
<dbReference type="PANTHER" id="PTHR10509:SF14">
    <property type="entry name" value="CAFFEOYL-COA O-METHYLTRANSFERASE 3-RELATED"/>
    <property type="match status" value="1"/>
</dbReference>
<evidence type="ECO:0000256" key="2">
    <source>
        <dbReference type="ARBA" id="ARBA00022679"/>
    </source>
</evidence>
<dbReference type="Proteomes" id="UP001597417">
    <property type="component" value="Unassembled WGS sequence"/>
</dbReference>
<dbReference type="Gene3D" id="3.40.50.150">
    <property type="entry name" value="Vaccinia Virus protein VP39"/>
    <property type="match status" value="1"/>
</dbReference>
<accession>A0ABW5FUM8</accession>
<dbReference type="InterPro" id="IPR002935">
    <property type="entry name" value="SAM_O-MeTrfase"/>
</dbReference>
<gene>
    <name evidence="4" type="ORF">ACFSXZ_19580</name>
</gene>
<dbReference type="CDD" id="cd02440">
    <property type="entry name" value="AdoMet_MTases"/>
    <property type="match status" value="1"/>
</dbReference>
<proteinExistence type="predicted"/>
<dbReference type="PROSITE" id="PS51682">
    <property type="entry name" value="SAM_OMT_I"/>
    <property type="match status" value="1"/>
</dbReference>
<protein>
    <submittedName>
        <fullName evidence="4">O-methyltransferase</fullName>
        <ecNumber evidence="4">2.1.1.-</ecNumber>
    </submittedName>
</protein>
<dbReference type="EMBL" id="JBHUKR010000009">
    <property type="protein sequence ID" value="MFD2418528.1"/>
    <property type="molecule type" value="Genomic_DNA"/>
</dbReference>
<dbReference type="GO" id="GO:0008168">
    <property type="term" value="F:methyltransferase activity"/>
    <property type="evidence" value="ECO:0007669"/>
    <property type="project" value="UniProtKB-KW"/>
</dbReference>
<dbReference type="InterPro" id="IPR029063">
    <property type="entry name" value="SAM-dependent_MTases_sf"/>
</dbReference>
<dbReference type="GO" id="GO:0032259">
    <property type="term" value="P:methylation"/>
    <property type="evidence" value="ECO:0007669"/>
    <property type="project" value="UniProtKB-KW"/>
</dbReference>
<dbReference type="SUPFAM" id="SSF53335">
    <property type="entry name" value="S-adenosyl-L-methionine-dependent methyltransferases"/>
    <property type="match status" value="1"/>
</dbReference>
<comment type="caution">
    <text evidence="4">The sequence shown here is derived from an EMBL/GenBank/DDBJ whole genome shotgun (WGS) entry which is preliminary data.</text>
</comment>
<sequence>MDEALWTRVDEYLAGELIPDDPVLAQVLANSDAAGLPAIAVAPNQGAFLNLLARFGRAKTILELGTLAGYSTIWLGRALPADGRLLTLEADPAHAEVARENIALAGLSGIVELRVGAALDLLPALDEKFDLIFIDADKQSYPEYFQWAVRLSRPGTMIVADNVVRDGKVAEAGTADPRVRGVRRMHELIAAEPRVDATALQTVGTKGYDGFALALVTS</sequence>
<organism evidence="4 5">
    <name type="scientific">Amycolatopsis pigmentata</name>
    <dbReference type="NCBI Taxonomy" id="450801"/>
    <lineage>
        <taxon>Bacteria</taxon>
        <taxon>Bacillati</taxon>
        <taxon>Actinomycetota</taxon>
        <taxon>Actinomycetes</taxon>
        <taxon>Pseudonocardiales</taxon>
        <taxon>Pseudonocardiaceae</taxon>
        <taxon>Amycolatopsis</taxon>
    </lineage>
</organism>
<keyword evidence="3" id="KW-0949">S-adenosyl-L-methionine</keyword>
<dbReference type="Pfam" id="PF01596">
    <property type="entry name" value="Methyltransf_3"/>
    <property type="match status" value="1"/>
</dbReference>
<keyword evidence="1 4" id="KW-0489">Methyltransferase</keyword>
<evidence type="ECO:0000313" key="5">
    <source>
        <dbReference type="Proteomes" id="UP001597417"/>
    </source>
</evidence>
<dbReference type="EC" id="2.1.1.-" evidence="4"/>
<keyword evidence="5" id="KW-1185">Reference proteome</keyword>
<dbReference type="PANTHER" id="PTHR10509">
    <property type="entry name" value="O-METHYLTRANSFERASE-RELATED"/>
    <property type="match status" value="1"/>
</dbReference>
<keyword evidence="2 4" id="KW-0808">Transferase</keyword>
<dbReference type="RefSeq" id="WP_378266548.1">
    <property type="nucleotide sequence ID" value="NZ_JBHUKR010000009.1"/>
</dbReference>
<name>A0ABW5FUM8_9PSEU</name>
<reference evidence="5" key="1">
    <citation type="journal article" date="2019" name="Int. J. Syst. Evol. Microbiol.">
        <title>The Global Catalogue of Microorganisms (GCM) 10K type strain sequencing project: providing services to taxonomists for standard genome sequencing and annotation.</title>
        <authorList>
            <consortium name="The Broad Institute Genomics Platform"/>
            <consortium name="The Broad Institute Genome Sequencing Center for Infectious Disease"/>
            <person name="Wu L."/>
            <person name="Ma J."/>
        </authorList>
    </citation>
    <scope>NUCLEOTIDE SEQUENCE [LARGE SCALE GENOMIC DNA]</scope>
    <source>
        <strain evidence="5">CGMCC 4.7645</strain>
    </source>
</reference>
<evidence type="ECO:0000313" key="4">
    <source>
        <dbReference type="EMBL" id="MFD2418528.1"/>
    </source>
</evidence>